<dbReference type="Pfam" id="PF01813">
    <property type="entry name" value="ATP-synt_D"/>
    <property type="match status" value="1"/>
</dbReference>
<dbReference type="Proteomes" id="UP001597389">
    <property type="component" value="Unassembled WGS sequence"/>
</dbReference>
<reference evidence="5" key="1">
    <citation type="journal article" date="2019" name="Int. J. Syst. Evol. Microbiol.">
        <title>The Global Catalogue of Microorganisms (GCM) 10K type strain sequencing project: providing services to taxonomists for standard genome sequencing and annotation.</title>
        <authorList>
            <consortium name="The Broad Institute Genomics Platform"/>
            <consortium name="The Broad Institute Genome Sequencing Center for Infectious Disease"/>
            <person name="Wu L."/>
            <person name="Ma J."/>
        </authorList>
    </citation>
    <scope>NUCLEOTIDE SEQUENCE [LARGE SCALE GENOMIC DNA]</scope>
    <source>
        <strain evidence="5">CCUG 57942</strain>
    </source>
</reference>
<proteinExistence type="inferred from homology"/>
<dbReference type="RefSeq" id="WP_377089238.1">
    <property type="nucleotide sequence ID" value="NZ_JBHSJL010000014.1"/>
</dbReference>
<evidence type="ECO:0000256" key="1">
    <source>
        <dbReference type="ARBA" id="ARBA00005850"/>
    </source>
</evidence>
<organism evidence="4 5">
    <name type="scientific">Rubritalea tangerina</name>
    <dbReference type="NCBI Taxonomy" id="430798"/>
    <lineage>
        <taxon>Bacteria</taxon>
        <taxon>Pseudomonadati</taxon>
        <taxon>Verrucomicrobiota</taxon>
        <taxon>Verrucomicrobiia</taxon>
        <taxon>Verrucomicrobiales</taxon>
        <taxon>Rubritaleaceae</taxon>
        <taxon>Rubritalea</taxon>
    </lineage>
</organism>
<keyword evidence="2" id="KW-0813">Transport</keyword>
<keyword evidence="5" id="KW-1185">Reference proteome</keyword>
<dbReference type="Gene3D" id="1.10.287.3240">
    <property type="match status" value="1"/>
</dbReference>
<comment type="caution">
    <text evidence="4">The sequence shown here is derived from an EMBL/GenBank/DDBJ whole genome shotgun (WGS) entry which is preliminary data.</text>
</comment>
<evidence type="ECO:0000256" key="2">
    <source>
        <dbReference type="ARBA" id="ARBA00022448"/>
    </source>
</evidence>
<name>A0ABW4Z7M2_9BACT</name>
<dbReference type="NCBIfam" id="TIGR00309">
    <property type="entry name" value="V_ATPase_subD"/>
    <property type="match status" value="1"/>
</dbReference>
<gene>
    <name evidence="4" type="ORF">ACFSW8_02140</name>
</gene>
<accession>A0ABW4Z7M2</accession>
<sequence length="207" mass="23496">MSKLTLSKSGLQRERESLKLYRKVLPSLDLKRQQLLGEHKKAEREYQELLASFEPYAREVAERVPMLASPGIDLSQYISLKDYQKGEENIVGVKVPSLDSLEFELVDYAYLGTPHWFDHAIEALKQFTELKIRAQIAGERVDALYKAARKITQRVNLFDKILIPRAEANIKKIQIHLADAERSAVVQSKLAKAKSHRITEALKGGGV</sequence>
<keyword evidence="3" id="KW-0406">Ion transport</keyword>
<dbReference type="NCBIfam" id="NF002565">
    <property type="entry name" value="PRK02195.1"/>
    <property type="match status" value="1"/>
</dbReference>
<evidence type="ECO:0000313" key="4">
    <source>
        <dbReference type="EMBL" id="MFD2157692.1"/>
    </source>
</evidence>
<protein>
    <submittedName>
        <fullName evidence="4">V-type ATP synthase subunit D</fullName>
    </submittedName>
</protein>
<evidence type="ECO:0000256" key="3">
    <source>
        <dbReference type="ARBA" id="ARBA00023065"/>
    </source>
</evidence>
<dbReference type="InterPro" id="IPR002699">
    <property type="entry name" value="V_ATPase_D"/>
</dbReference>
<comment type="similarity">
    <text evidence="1">Belongs to the V-ATPase D subunit family.</text>
</comment>
<evidence type="ECO:0000313" key="5">
    <source>
        <dbReference type="Proteomes" id="UP001597389"/>
    </source>
</evidence>
<dbReference type="EMBL" id="JBHUJB010000011">
    <property type="protein sequence ID" value="MFD2157692.1"/>
    <property type="molecule type" value="Genomic_DNA"/>
</dbReference>